<evidence type="ECO:0000259" key="2">
    <source>
        <dbReference type="Pfam" id="PF07940"/>
    </source>
</evidence>
<reference evidence="3 4" key="1">
    <citation type="submission" date="2020-08" db="EMBL/GenBank/DDBJ databases">
        <title>Genomic Encyclopedia of Type Strains, Phase IV (KMG-IV): sequencing the most valuable type-strain genomes for metagenomic binning, comparative biology and taxonomic classification.</title>
        <authorList>
            <person name="Goeker M."/>
        </authorList>
    </citation>
    <scope>NUCLEOTIDE SEQUENCE [LARGE SCALE GENOMIC DNA]</scope>
    <source>
        <strain evidence="3 4">DSM 105074</strain>
    </source>
</reference>
<dbReference type="PANTHER" id="PTHR38045:SF1">
    <property type="entry name" value="HEPARINASE II_III-LIKE PROTEIN"/>
    <property type="match status" value="1"/>
</dbReference>
<comment type="subcellular location">
    <subcellularLocation>
        <location evidence="1">Cell envelope</location>
    </subcellularLocation>
</comment>
<dbReference type="GO" id="GO:0016829">
    <property type="term" value="F:lyase activity"/>
    <property type="evidence" value="ECO:0007669"/>
    <property type="project" value="InterPro"/>
</dbReference>
<evidence type="ECO:0000256" key="1">
    <source>
        <dbReference type="ARBA" id="ARBA00004196"/>
    </source>
</evidence>
<protein>
    <recommendedName>
        <fullName evidence="2">Heparinase II/III-like C-terminal domain-containing protein</fullName>
    </recommendedName>
</protein>
<proteinExistence type="predicted"/>
<keyword evidence="4" id="KW-1185">Reference proteome</keyword>
<gene>
    <name evidence="3" type="ORF">HNQ92_002214</name>
</gene>
<dbReference type="PANTHER" id="PTHR38045">
    <property type="entry name" value="CHROMOSOME 1, WHOLE GENOME SHOTGUN SEQUENCE"/>
    <property type="match status" value="1"/>
</dbReference>
<dbReference type="AlphaFoldDB" id="A0A840TKP3"/>
<dbReference type="Gene3D" id="1.50.10.100">
    <property type="entry name" value="Chondroitin AC/alginate lyase"/>
    <property type="match status" value="1"/>
</dbReference>
<accession>A0A840TKP3</accession>
<dbReference type="SUPFAM" id="SSF48230">
    <property type="entry name" value="Chondroitin AC/alginate lyase"/>
    <property type="match status" value="1"/>
</dbReference>
<name>A0A840TKP3_9BACT</name>
<dbReference type="EMBL" id="JACHGF010000003">
    <property type="protein sequence ID" value="MBB5284071.1"/>
    <property type="molecule type" value="Genomic_DNA"/>
</dbReference>
<feature type="domain" description="Heparinase II/III-like C-terminal" evidence="2">
    <location>
        <begin position="427"/>
        <end position="611"/>
    </location>
</feature>
<dbReference type="InterPro" id="IPR008929">
    <property type="entry name" value="Chondroitin_lyas"/>
</dbReference>
<evidence type="ECO:0000313" key="3">
    <source>
        <dbReference type="EMBL" id="MBB5284071.1"/>
    </source>
</evidence>
<dbReference type="Proteomes" id="UP000557307">
    <property type="component" value="Unassembled WGS sequence"/>
</dbReference>
<organism evidence="3 4">
    <name type="scientific">Rhabdobacter roseus</name>
    <dbReference type="NCBI Taxonomy" id="1655419"/>
    <lineage>
        <taxon>Bacteria</taxon>
        <taxon>Pseudomonadati</taxon>
        <taxon>Bacteroidota</taxon>
        <taxon>Cytophagia</taxon>
        <taxon>Cytophagales</taxon>
        <taxon>Cytophagaceae</taxon>
        <taxon>Rhabdobacter</taxon>
    </lineage>
</organism>
<dbReference type="InterPro" id="IPR012480">
    <property type="entry name" value="Hepar_II_III_C"/>
</dbReference>
<dbReference type="GO" id="GO:0030313">
    <property type="term" value="C:cell envelope"/>
    <property type="evidence" value="ECO:0007669"/>
    <property type="project" value="UniProtKB-SubCell"/>
</dbReference>
<sequence length="646" mass="73436">MLLLIRLAGPPVGAQSVPERNIVYGEYQQKSTSGDIFDVGTWREQKRTSLIKNIAQLPDSVKQILLGRADEALQREWPVLTLSKYLLYTQTGDRNQYESRYFGRRNKLTLLVIGELVERKGRYLPEIADGLWLMLEETSWAVPATLNLLQQGGGLAHNEPVIDLFVSETAALLAWTRLLLPEELSGVSPLLLSRLDDELQSRVITPYIERDDFWWMGFVKRQRPNNWNVFCNKNTLITTLIVENDAERQRKVLDKSMRTIDLFINHYPEDGGCDEGPGYWSMAGGGLGDYLTILTEVSNRRLDFSKNELLHHIGTYIHKMQIDGRRFVNFADATPFIAPDPAKIYHYGQLFNDEQLLQFAAYCYPLSNLWRAGFASRETMNSFVDNVEAEAALRQIRPHAPLLPQNWLPDLQVLSLRQRAGDAKSLFVGAKGGHNGESHNHNDVGNFVLYLDGQPFLIDLGPSTYRKETFNNDRWKIWNFQSAWHNCPTINGVPQKNGRNFAARGTSFSTKKNQQVLSLDLAGAYPPEAEVARWQRELVFKPTEGTLALNEAYELKAWKEPFQIHFMTAQPAQAVKAGVLRLVAEGTQRTILFKYDPAAFELVQEEKAVEDGLLARSWGEKVYRTTMRAKGKALKGKHSFVFSIAE</sequence>
<dbReference type="Pfam" id="PF07940">
    <property type="entry name" value="Hepar_II_III_C"/>
    <property type="match status" value="1"/>
</dbReference>
<comment type="caution">
    <text evidence="3">The sequence shown here is derived from an EMBL/GenBank/DDBJ whole genome shotgun (WGS) entry which is preliminary data.</text>
</comment>
<evidence type="ECO:0000313" key="4">
    <source>
        <dbReference type="Proteomes" id="UP000557307"/>
    </source>
</evidence>
<dbReference type="RefSeq" id="WP_184174038.1">
    <property type="nucleotide sequence ID" value="NZ_JACHGF010000003.1"/>
</dbReference>
<dbReference type="Gene3D" id="2.70.98.70">
    <property type="match status" value="1"/>
</dbReference>